<evidence type="ECO:0000313" key="3">
    <source>
        <dbReference type="Proteomes" id="UP000278351"/>
    </source>
</evidence>
<dbReference type="Gene3D" id="3.90.1150.200">
    <property type="match status" value="1"/>
</dbReference>
<gene>
    <name evidence="2" type="ORF">EGT74_26830</name>
</gene>
<organism evidence="2 3">
    <name type="scientific">Chitinophaga lutea</name>
    <dbReference type="NCBI Taxonomy" id="2488634"/>
    <lineage>
        <taxon>Bacteria</taxon>
        <taxon>Pseudomonadati</taxon>
        <taxon>Bacteroidota</taxon>
        <taxon>Chitinophagia</taxon>
        <taxon>Chitinophagales</taxon>
        <taxon>Chitinophagaceae</taxon>
        <taxon>Chitinophaga</taxon>
    </lineage>
</organism>
<sequence>MNDTEKVNALLKDLEHPLKPEIEAVRAIIMKANKKIAERVKWNAPSFFYKKDMAAFHTRATKHVHLVFVFHDGAMIHDSDGLLEGDYKDRRMAYFKDMADVKAKKKALEKVVNEWVKLHE</sequence>
<dbReference type="SUPFAM" id="SSF159888">
    <property type="entry name" value="YdhG-like"/>
    <property type="match status" value="1"/>
</dbReference>
<dbReference type="Proteomes" id="UP000278351">
    <property type="component" value="Unassembled WGS sequence"/>
</dbReference>
<feature type="domain" description="YdhG-like" evidence="1">
    <location>
        <begin position="19"/>
        <end position="116"/>
    </location>
</feature>
<evidence type="ECO:0000259" key="1">
    <source>
        <dbReference type="Pfam" id="PF08818"/>
    </source>
</evidence>
<dbReference type="EMBL" id="RPDH01000003">
    <property type="protein sequence ID" value="RPE05969.1"/>
    <property type="molecule type" value="Genomic_DNA"/>
</dbReference>
<dbReference type="RefSeq" id="WP_123849618.1">
    <property type="nucleotide sequence ID" value="NZ_RPDH01000003.1"/>
</dbReference>
<comment type="caution">
    <text evidence="2">The sequence shown here is derived from an EMBL/GenBank/DDBJ whole genome shotgun (WGS) entry which is preliminary data.</text>
</comment>
<keyword evidence="3" id="KW-1185">Reference proteome</keyword>
<dbReference type="OrthoDB" id="9811812at2"/>
<accession>A0A3N4PHC5</accession>
<name>A0A3N4PHC5_9BACT</name>
<protein>
    <submittedName>
        <fullName evidence="2">DUF1801 domain-containing protein</fullName>
    </submittedName>
</protein>
<evidence type="ECO:0000313" key="2">
    <source>
        <dbReference type="EMBL" id="RPE05969.1"/>
    </source>
</evidence>
<dbReference type="AlphaFoldDB" id="A0A3N4PHC5"/>
<dbReference type="Pfam" id="PF08818">
    <property type="entry name" value="DUF1801"/>
    <property type="match status" value="1"/>
</dbReference>
<proteinExistence type="predicted"/>
<dbReference type="InterPro" id="IPR014922">
    <property type="entry name" value="YdhG-like"/>
</dbReference>
<reference evidence="2 3" key="1">
    <citation type="submission" date="2018-11" db="EMBL/GenBank/DDBJ databases">
        <title>Chitinophaga lutea sp.nov., isolate from arsenic contaminated soil.</title>
        <authorList>
            <person name="Zong Y."/>
        </authorList>
    </citation>
    <scope>NUCLEOTIDE SEQUENCE [LARGE SCALE GENOMIC DNA]</scope>
    <source>
        <strain evidence="2 3">ZY74</strain>
    </source>
</reference>